<sequence>MLIVLAGASGSGKSTLLPWLKAVRPDIRWHDFDERWVGGGKRERQQLTEGWIQTALHSPRPLGLLGPCPRGEVLAAPGAQHLSAVHHLLLDVADPERVRRLRARGDGHATQDMLNWAAWLRVHQVLADWEPQVLTDDAWEEMRWPQWQAAPQATWPGQTLDTTGLTPEQTAQRVQVWLHGPPGLAEAH</sequence>
<keyword evidence="2" id="KW-1185">Reference proteome</keyword>
<dbReference type="SUPFAM" id="SSF52540">
    <property type="entry name" value="P-loop containing nucleoside triphosphate hydrolases"/>
    <property type="match status" value="1"/>
</dbReference>
<dbReference type="Proteomes" id="UP001596317">
    <property type="component" value="Unassembled WGS sequence"/>
</dbReference>
<comment type="caution">
    <text evidence="1">The sequence shown here is derived from an EMBL/GenBank/DDBJ whole genome shotgun (WGS) entry which is preliminary data.</text>
</comment>
<proteinExistence type="predicted"/>
<gene>
    <name evidence="1" type="ORF">ACFP90_06130</name>
</gene>
<organism evidence="1 2">
    <name type="scientific">Deinococcus multiflagellatus</name>
    <dbReference type="NCBI Taxonomy" id="1656887"/>
    <lineage>
        <taxon>Bacteria</taxon>
        <taxon>Thermotogati</taxon>
        <taxon>Deinococcota</taxon>
        <taxon>Deinococci</taxon>
        <taxon>Deinococcales</taxon>
        <taxon>Deinococcaceae</taxon>
        <taxon>Deinococcus</taxon>
    </lineage>
</organism>
<reference evidence="2" key="1">
    <citation type="journal article" date="2019" name="Int. J. Syst. Evol. Microbiol.">
        <title>The Global Catalogue of Microorganisms (GCM) 10K type strain sequencing project: providing services to taxonomists for standard genome sequencing and annotation.</title>
        <authorList>
            <consortium name="The Broad Institute Genomics Platform"/>
            <consortium name="The Broad Institute Genome Sequencing Center for Infectious Disease"/>
            <person name="Wu L."/>
            <person name="Ma J."/>
        </authorList>
    </citation>
    <scope>NUCLEOTIDE SEQUENCE [LARGE SCALE GENOMIC DNA]</scope>
    <source>
        <strain evidence="2">CCUG 63830</strain>
    </source>
</reference>
<accession>A0ABW1ZJQ3</accession>
<dbReference type="Gene3D" id="3.40.50.300">
    <property type="entry name" value="P-loop containing nucleotide triphosphate hydrolases"/>
    <property type="match status" value="1"/>
</dbReference>
<dbReference type="EMBL" id="JBHSWB010000001">
    <property type="protein sequence ID" value="MFC6659974.1"/>
    <property type="molecule type" value="Genomic_DNA"/>
</dbReference>
<dbReference type="InterPro" id="IPR027417">
    <property type="entry name" value="P-loop_NTPase"/>
</dbReference>
<evidence type="ECO:0000313" key="2">
    <source>
        <dbReference type="Proteomes" id="UP001596317"/>
    </source>
</evidence>
<protein>
    <submittedName>
        <fullName evidence="1">Uncharacterized protein</fullName>
    </submittedName>
</protein>
<dbReference type="RefSeq" id="WP_224610126.1">
    <property type="nucleotide sequence ID" value="NZ_JAIQXV010000013.1"/>
</dbReference>
<evidence type="ECO:0000313" key="1">
    <source>
        <dbReference type="EMBL" id="MFC6659974.1"/>
    </source>
</evidence>
<name>A0ABW1ZJQ3_9DEIO</name>